<organism evidence="2 3">
    <name type="scientific">Roseiconus nitratireducens</name>
    <dbReference type="NCBI Taxonomy" id="2605748"/>
    <lineage>
        <taxon>Bacteria</taxon>
        <taxon>Pseudomonadati</taxon>
        <taxon>Planctomycetota</taxon>
        <taxon>Planctomycetia</taxon>
        <taxon>Pirellulales</taxon>
        <taxon>Pirellulaceae</taxon>
        <taxon>Roseiconus</taxon>
    </lineage>
</organism>
<proteinExistence type="predicted"/>
<feature type="domain" description="ThuA-like" evidence="1">
    <location>
        <begin position="381"/>
        <end position="555"/>
    </location>
</feature>
<evidence type="ECO:0000313" key="3">
    <source>
        <dbReference type="Proteomes" id="UP000324479"/>
    </source>
</evidence>
<dbReference type="InterPro" id="IPR036380">
    <property type="entry name" value="Isochorismatase-like_sf"/>
</dbReference>
<dbReference type="Gene3D" id="3.40.50.850">
    <property type="entry name" value="Isochorismatase-like"/>
    <property type="match status" value="1"/>
</dbReference>
<dbReference type="Gene3D" id="3.40.50.880">
    <property type="match status" value="1"/>
</dbReference>
<dbReference type="SUPFAM" id="SSF52499">
    <property type="entry name" value="Isochorismatase-like hydrolases"/>
    <property type="match status" value="1"/>
</dbReference>
<reference evidence="2 3" key="1">
    <citation type="submission" date="2019-08" db="EMBL/GenBank/DDBJ databases">
        <authorList>
            <person name="Dhanesh K."/>
            <person name="Kumar G."/>
            <person name="Sasikala C."/>
            <person name="Venkata Ramana C."/>
        </authorList>
    </citation>
    <scope>NUCLEOTIDE SEQUENCE [LARGE SCALE GENOMIC DNA]</scope>
    <source>
        <strain evidence="2 3">JC645</strain>
    </source>
</reference>
<dbReference type="Proteomes" id="UP000324479">
    <property type="component" value="Unassembled WGS sequence"/>
</dbReference>
<evidence type="ECO:0000259" key="1">
    <source>
        <dbReference type="Pfam" id="PF06283"/>
    </source>
</evidence>
<accession>A0A5M6D4Z3</accession>
<sequence length="582" mass="64949">MCILFDFANTTPCRIRFPNGRHPAQRSCAQKLSMPMALLLCLCGLLVFPAASHAQPLELTLQFQSPTSPDSPRFHRRQRQERWVSERTAVIVCDMWDSHHCVNAVRRVAQLAPRIDAFCGSLRERGVTIIHAPSSCMDAYQQHPSRLRSLQVPKLESYPDEIDSWCDQIPSEERAAYPIDQSEGGEDDDLLEHRQWAQRLAAEGRDPRAPWLRQVAEIQIDPQQDYISDRGSEIWGILAANQIDNVVLVGVHTNMCVLGRPFGLRRLASAGKNVVLARDLTDTMYDPRAWPYASHFTGTDLIIDHVERYVCPTIASSQVLGGEPFRFSADDRFKLVMLIAEDEYQTAATLPHFAAKHLSQHFSVQTLFGSEQDRNQIVGLDAVRDADALLVSVRRRALAASELAILREFVSKAKPVIGIRTASHAFSLRGKEPPPGQAVWPEFDAQVFGGHYTNHHGNQLTAEILKPAADVRHAILDATKVTQIQPGGSLYQVSPLAAGTFVIAEGQVPDEPAEPIAWTFIRSDGGRSFYTSLGHPDDFSQPEFEALLSAGVHWACGLKPHRLSDVREQEERYQAGQGKQRK</sequence>
<evidence type="ECO:0000313" key="2">
    <source>
        <dbReference type="EMBL" id="KAA5541826.1"/>
    </source>
</evidence>
<dbReference type="SUPFAM" id="SSF52317">
    <property type="entry name" value="Class I glutamine amidotransferase-like"/>
    <property type="match status" value="1"/>
</dbReference>
<dbReference type="InterPro" id="IPR029010">
    <property type="entry name" value="ThuA-like"/>
</dbReference>
<comment type="caution">
    <text evidence="2">The sequence shown here is derived from an EMBL/GenBank/DDBJ whole genome shotgun (WGS) entry which is preliminary data.</text>
</comment>
<keyword evidence="3" id="KW-1185">Reference proteome</keyword>
<gene>
    <name evidence="2" type="ORF">FYK55_16595</name>
</gene>
<dbReference type="Pfam" id="PF06283">
    <property type="entry name" value="ThuA"/>
    <property type="match status" value="1"/>
</dbReference>
<dbReference type="InterPro" id="IPR029062">
    <property type="entry name" value="Class_I_gatase-like"/>
</dbReference>
<dbReference type="AlphaFoldDB" id="A0A5M6D4Z3"/>
<protein>
    <submittedName>
        <fullName evidence="2">Isochorismatase family protein</fullName>
    </submittedName>
</protein>
<name>A0A5M6D4Z3_9BACT</name>
<dbReference type="EMBL" id="VWOX01000009">
    <property type="protein sequence ID" value="KAA5541826.1"/>
    <property type="molecule type" value="Genomic_DNA"/>
</dbReference>